<evidence type="ECO:0000313" key="5">
    <source>
        <dbReference type="Proteomes" id="UP000287969"/>
    </source>
</evidence>
<dbReference type="Pfam" id="PF22570">
    <property type="entry name" value="LiaF-TM"/>
    <property type="match status" value="1"/>
</dbReference>
<dbReference type="OrthoDB" id="3636235at2"/>
<feature type="transmembrane region" description="Helical" evidence="1">
    <location>
        <begin position="54"/>
        <end position="73"/>
    </location>
</feature>
<evidence type="ECO:0000256" key="1">
    <source>
        <dbReference type="SAM" id="Phobius"/>
    </source>
</evidence>
<keyword evidence="1" id="KW-0812">Transmembrane</keyword>
<organism evidence="4 5">
    <name type="scientific">Acidilutibacter cellobiosedens</name>
    <dbReference type="NCBI Taxonomy" id="2507161"/>
    <lineage>
        <taxon>Bacteria</taxon>
        <taxon>Bacillati</taxon>
        <taxon>Bacillota</taxon>
        <taxon>Tissierellia</taxon>
        <taxon>Tissierellales</taxon>
        <taxon>Acidilutibacteraceae</taxon>
        <taxon>Acidilutibacter</taxon>
    </lineage>
</organism>
<keyword evidence="5" id="KW-1185">Reference proteome</keyword>
<feature type="domain" description="LiaF transmembrane" evidence="3">
    <location>
        <begin position="6"/>
        <end position="103"/>
    </location>
</feature>
<dbReference type="PANTHER" id="PTHR40763:SF5">
    <property type="entry name" value="MEMBRANE PROTEIN"/>
    <property type="match status" value="1"/>
</dbReference>
<protein>
    <recommendedName>
        <fullName evidence="6">DUF5668 domain-containing protein</fullName>
    </recommendedName>
</protein>
<dbReference type="Pfam" id="PF09922">
    <property type="entry name" value="LiaF-like_C"/>
    <property type="match status" value="1"/>
</dbReference>
<dbReference type="AlphaFoldDB" id="A0A410QFJ1"/>
<dbReference type="EMBL" id="CP035282">
    <property type="protein sequence ID" value="QAT62696.1"/>
    <property type="molecule type" value="Genomic_DNA"/>
</dbReference>
<keyword evidence="1" id="KW-1133">Transmembrane helix</keyword>
<dbReference type="RefSeq" id="WP_128753060.1">
    <property type="nucleotide sequence ID" value="NZ_CP035282.1"/>
</dbReference>
<dbReference type="InterPro" id="IPR024425">
    <property type="entry name" value="LiaF-like_C"/>
</dbReference>
<name>A0A410QFJ1_9FIRM</name>
<gene>
    <name evidence="4" type="ORF">EQM13_14530</name>
</gene>
<dbReference type="KEGG" id="spoa:EQM13_14530"/>
<feature type="transmembrane region" description="Helical" evidence="1">
    <location>
        <begin position="5"/>
        <end position="21"/>
    </location>
</feature>
<feature type="transmembrane region" description="Helical" evidence="1">
    <location>
        <begin position="79"/>
        <end position="99"/>
    </location>
</feature>
<proteinExistence type="predicted"/>
<dbReference type="InterPro" id="IPR054331">
    <property type="entry name" value="LiaF_TM"/>
</dbReference>
<reference evidence="5" key="1">
    <citation type="submission" date="2019-01" db="EMBL/GenBank/DDBJ databases">
        <title>Draft genomes of a novel of Sporanaerobacter strains.</title>
        <authorList>
            <person name="Ma S."/>
        </authorList>
    </citation>
    <scope>NUCLEOTIDE SEQUENCE [LARGE SCALE GENOMIC DNA]</scope>
    <source>
        <strain evidence="5">NJN-17</strain>
    </source>
</reference>
<feature type="transmembrane region" description="Helical" evidence="1">
    <location>
        <begin position="27"/>
        <end position="47"/>
    </location>
</feature>
<evidence type="ECO:0008006" key="6">
    <source>
        <dbReference type="Google" id="ProtNLM"/>
    </source>
</evidence>
<evidence type="ECO:0000259" key="2">
    <source>
        <dbReference type="Pfam" id="PF09922"/>
    </source>
</evidence>
<dbReference type="Proteomes" id="UP000287969">
    <property type="component" value="Chromosome"/>
</dbReference>
<evidence type="ECO:0000313" key="4">
    <source>
        <dbReference type="EMBL" id="QAT62696.1"/>
    </source>
</evidence>
<sequence>MKNNYIIGIILILLGVGFLVQRFLPGFYFNNIIHTYWPLILIIIGLVKLSDKNSSKITGIIILLIGAYFQSYNLNLIHFSFWDIFWPIILLIIGFNLLIPKMRNSKKYQVGEENSKSTIESFCLFSGLHTLNQSSSFKGGNVTVLFGGADIDLRGANISEGEAYLELNAFFGGIDVFVPENWRVEVSGLPIFGGWSNKTPINSDPNAPILNITCLAAFGGIEIK</sequence>
<evidence type="ECO:0000259" key="3">
    <source>
        <dbReference type="Pfam" id="PF22570"/>
    </source>
</evidence>
<keyword evidence="1" id="KW-0472">Membrane</keyword>
<accession>A0A410QFJ1</accession>
<dbReference type="PANTHER" id="PTHR40763">
    <property type="entry name" value="MEMBRANE PROTEIN-RELATED"/>
    <property type="match status" value="1"/>
</dbReference>
<feature type="domain" description="Cell wall-active antibiotics response LiaF-like C-terminal" evidence="2">
    <location>
        <begin position="127"/>
        <end position="194"/>
    </location>
</feature>